<accession>A0ABS8RI52</accession>
<name>A0ABS8RI52_DATST</name>
<protein>
    <submittedName>
        <fullName evidence="1">Uncharacterized protein</fullName>
    </submittedName>
</protein>
<dbReference type="Proteomes" id="UP000823775">
    <property type="component" value="Unassembled WGS sequence"/>
</dbReference>
<comment type="caution">
    <text evidence="1">The sequence shown here is derived from an EMBL/GenBank/DDBJ whole genome shotgun (WGS) entry which is preliminary data.</text>
</comment>
<dbReference type="EMBL" id="JACEIK010000012">
    <property type="protein sequence ID" value="MCD7446332.1"/>
    <property type="molecule type" value="Genomic_DNA"/>
</dbReference>
<gene>
    <name evidence="1" type="ORF">HAX54_004320</name>
</gene>
<evidence type="ECO:0000313" key="2">
    <source>
        <dbReference type="Proteomes" id="UP000823775"/>
    </source>
</evidence>
<organism evidence="1 2">
    <name type="scientific">Datura stramonium</name>
    <name type="common">Jimsonweed</name>
    <name type="synonym">Common thornapple</name>
    <dbReference type="NCBI Taxonomy" id="4076"/>
    <lineage>
        <taxon>Eukaryota</taxon>
        <taxon>Viridiplantae</taxon>
        <taxon>Streptophyta</taxon>
        <taxon>Embryophyta</taxon>
        <taxon>Tracheophyta</taxon>
        <taxon>Spermatophyta</taxon>
        <taxon>Magnoliopsida</taxon>
        <taxon>eudicotyledons</taxon>
        <taxon>Gunneridae</taxon>
        <taxon>Pentapetalae</taxon>
        <taxon>asterids</taxon>
        <taxon>lamiids</taxon>
        <taxon>Solanales</taxon>
        <taxon>Solanaceae</taxon>
        <taxon>Solanoideae</taxon>
        <taxon>Datureae</taxon>
        <taxon>Datura</taxon>
    </lineage>
</organism>
<sequence length="54" mass="6250">DAKQENANQLFADSDLAKKFGISCCLEYHFEDLEVELRFNDNGSPDNRRNYNPP</sequence>
<keyword evidence="2" id="KW-1185">Reference proteome</keyword>
<proteinExistence type="predicted"/>
<reference evidence="1 2" key="1">
    <citation type="journal article" date="2021" name="BMC Genomics">
        <title>Datura genome reveals duplications of psychoactive alkaloid biosynthetic genes and high mutation rate following tissue culture.</title>
        <authorList>
            <person name="Rajewski A."/>
            <person name="Carter-House D."/>
            <person name="Stajich J."/>
            <person name="Litt A."/>
        </authorList>
    </citation>
    <scope>NUCLEOTIDE SEQUENCE [LARGE SCALE GENOMIC DNA]</scope>
    <source>
        <strain evidence="1">AR-01</strain>
    </source>
</reference>
<evidence type="ECO:0000313" key="1">
    <source>
        <dbReference type="EMBL" id="MCD7446332.1"/>
    </source>
</evidence>
<feature type="non-terminal residue" evidence="1">
    <location>
        <position position="1"/>
    </location>
</feature>